<feature type="region of interest" description="Disordered" evidence="1">
    <location>
        <begin position="22"/>
        <end position="68"/>
    </location>
</feature>
<accession>A0A0D9W3X6</accession>
<protein>
    <submittedName>
        <fullName evidence="2">Uncharacterized protein</fullName>
    </submittedName>
</protein>
<evidence type="ECO:0000313" key="2">
    <source>
        <dbReference type="EnsemblPlants" id="LPERR04G06380.1"/>
    </source>
</evidence>
<evidence type="ECO:0000313" key="3">
    <source>
        <dbReference type="Proteomes" id="UP000032180"/>
    </source>
</evidence>
<reference evidence="2" key="3">
    <citation type="submission" date="2015-04" db="UniProtKB">
        <authorList>
            <consortium name="EnsemblPlants"/>
        </authorList>
    </citation>
    <scope>IDENTIFICATION</scope>
</reference>
<name>A0A0D9W3X6_9ORYZ</name>
<organism evidence="2 3">
    <name type="scientific">Leersia perrieri</name>
    <dbReference type="NCBI Taxonomy" id="77586"/>
    <lineage>
        <taxon>Eukaryota</taxon>
        <taxon>Viridiplantae</taxon>
        <taxon>Streptophyta</taxon>
        <taxon>Embryophyta</taxon>
        <taxon>Tracheophyta</taxon>
        <taxon>Spermatophyta</taxon>
        <taxon>Magnoliopsida</taxon>
        <taxon>Liliopsida</taxon>
        <taxon>Poales</taxon>
        <taxon>Poaceae</taxon>
        <taxon>BOP clade</taxon>
        <taxon>Oryzoideae</taxon>
        <taxon>Oryzeae</taxon>
        <taxon>Oryzinae</taxon>
        <taxon>Leersia</taxon>
    </lineage>
</organism>
<dbReference type="Gramene" id="LPERR04G06380.1">
    <property type="protein sequence ID" value="LPERR04G06380.1"/>
    <property type="gene ID" value="LPERR04G06380"/>
</dbReference>
<dbReference type="Proteomes" id="UP000032180">
    <property type="component" value="Chromosome 4"/>
</dbReference>
<keyword evidence="3" id="KW-1185">Reference proteome</keyword>
<proteinExistence type="predicted"/>
<reference evidence="2 3" key="1">
    <citation type="submission" date="2012-08" db="EMBL/GenBank/DDBJ databases">
        <title>Oryza genome evolution.</title>
        <authorList>
            <person name="Wing R.A."/>
        </authorList>
    </citation>
    <scope>NUCLEOTIDE SEQUENCE</scope>
</reference>
<dbReference type="EnsemblPlants" id="LPERR04G06380.1">
    <property type="protein sequence ID" value="LPERR04G06380.1"/>
    <property type="gene ID" value="LPERR04G06380"/>
</dbReference>
<evidence type="ECO:0000256" key="1">
    <source>
        <dbReference type="SAM" id="MobiDB-lite"/>
    </source>
</evidence>
<feature type="compositionally biased region" description="Polar residues" evidence="1">
    <location>
        <begin position="22"/>
        <end position="35"/>
    </location>
</feature>
<sequence>MPRFCLIDYHNRLRKPMEISPSTRANATIACTSTPPKDRAISASSLKDVSPYLQGPKSYQGSTYSKKG</sequence>
<dbReference type="HOGENOM" id="CLU_2797610_0_0_1"/>
<dbReference type="AlphaFoldDB" id="A0A0D9W3X6"/>
<reference evidence="3" key="2">
    <citation type="submission" date="2013-12" db="EMBL/GenBank/DDBJ databases">
        <authorList>
            <person name="Yu Y."/>
            <person name="Lee S."/>
            <person name="de Baynast K."/>
            <person name="Wissotski M."/>
            <person name="Liu L."/>
            <person name="Talag J."/>
            <person name="Goicoechea J."/>
            <person name="Angelova A."/>
            <person name="Jetty R."/>
            <person name="Kudrna D."/>
            <person name="Golser W."/>
            <person name="Rivera L."/>
            <person name="Zhang J."/>
            <person name="Wing R."/>
        </authorList>
    </citation>
    <scope>NUCLEOTIDE SEQUENCE</scope>
</reference>
<feature type="compositionally biased region" description="Polar residues" evidence="1">
    <location>
        <begin position="57"/>
        <end position="68"/>
    </location>
</feature>